<evidence type="ECO:0000313" key="2">
    <source>
        <dbReference type="EMBL" id="QJC54380.1"/>
    </source>
</evidence>
<dbReference type="SUPFAM" id="SSF48371">
    <property type="entry name" value="ARM repeat"/>
    <property type="match status" value="1"/>
</dbReference>
<feature type="region of interest" description="Disordered" evidence="1">
    <location>
        <begin position="1"/>
        <end position="21"/>
    </location>
</feature>
<evidence type="ECO:0000256" key="1">
    <source>
        <dbReference type="SAM" id="MobiDB-lite"/>
    </source>
</evidence>
<sequence>MLETEAADPVAELKRAASRSSDWRARQKAASELAALKAPQSAAILRRLLADDPVHPVREAAYRGLVSLGEPAQAPVRKGSVPVKGLDKIVVRVRKSLPEGHAFSDFKEKLRKMRLDVYDVLEGDKGAEFDGWLEEQWKASFERK</sequence>
<proteinExistence type="predicted"/>
<dbReference type="AlphaFoldDB" id="A0A6H2H3X7"/>
<name>A0A6H2H3X7_9BACL</name>
<gene>
    <name evidence="2" type="ORF">HGI30_14155</name>
</gene>
<dbReference type="KEGG" id="palr:HGI30_14155"/>
<dbReference type="Pfam" id="PF13646">
    <property type="entry name" value="HEAT_2"/>
    <property type="match status" value="1"/>
</dbReference>
<keyword evidence="3" id="KW-1185">Reference proteome</keyword>
<evidence type="ECO:0000313" key="3">
    <source>
        <dbReference type="Proteomes" id="UP000502136"/>
    </source>
</evidence>
<dbReference type="InterPro" id="IPR016024">
    <property type="entry name" value="ARM-type_fold"/>
</dbReference>
<organism evidence="2 3">
    <name type="scientific">Paenibacillus albicereus</name>
    <dbReference type="NCBI Taxonomy" id="2726185"/>
    <lineage>
        <taxon>Bacteria</taxon>
        <taxon>Bacillati</taxon>
        <taxon>Bacillota</taxon>
        <taxon>Bacilli</taxon>
        <taxon>Bacillales</taxon>
        <taxon>Paenibacillaceae</taxon>
        <taxon>Paenibacillus</taxon>
    </lineage>
</organism>
<dbReference type="Proteomes" id="UP000502136">
    <property type="component" value="Chromosome"/>
</dbReference>
<feature type="compositionally biased region" description="Basic and acidic residues" evidence="1">
    <location>
        <begin position="11"/>
        <end position="21"/>
    </location>
</feature>
<reference evidence="2 3" key="1">
    <citation type="submission" date="2020-04" db="EMBL/GenBank/DDBJ databases">
        <title>Novel Paenibacillus strain UniB2 isolated from commercial digestive syrup.</title>
        <authorList>
            <person name="Thorat V."/>
            <person name="Kirdat K."/>
            <person name="Tiwarekar B."/>
            <person name="Yadav A."/>
        </authorList>
    </citation>
    <scope>NUCLEOTIDE SEQUENCE [LARGE SCALE GENOMIC DNA]</scope>
    <source>
        <strain evidence="2 3">UniB2</strain>
    </source>
</reference>
<dbReference type="EMBL" id="CP051428">
    <property type="protein sequence ID" value="QJC54380.1"/>
    <property type="molecule type" value="Genomic_DNA"/>
</dbReference>
<protein>
    <submittedName>
        <fullName evidence="2">HEAT repeat domain-containing protein</fullName>
    </submittedName>
</protein>
<dbReference type="InterPro" id="IPR011989">
    <property type="entry name" value="ARM-like"/>
</dbReference>
<accession>A0A6H2H3X7</accession>
<dbReference type="Gene3D" id="1.25.10.10">
    <property type="entry name" value="Leucine-rich Repeat Variant"/>
    <property type="match status" value="1"/>
</dbReference>